<accession>A0ABR2UA70</accession>
<evidence type="ECO:0000313" key="3">
    <source>
        <dbReference type="Proteomes" id="UP001396334"/>
    </source>
</evidence>
<evidence type="ECO:0000256" key="1">
    <source>
        <dbReference type="SAM" id="Phobius"/>
    </source>
</evidence>
<protein>
    <submittedName>
        <fullName evidence="2">Uncharacterized protein</fullName>
    </submittedName>
</protein>
<keyword evidence="1" id="KW-0472">Membrane</keyword>
<keyword evidence="1" id="KW-0812">Transmembrane</keyword>
<dbReference type="EMBL" id="JBBPBN010000001">
    <property type="protein sequence ID" value="KAK9046418.1"/>
    <property type="molecule type" value="Genomic_DNA"/>
</dbReference>
<name>A0ABR2UA70_9ROSI</name>
<feature type="transmembrane region" description="Helical" evidence="1">
    <location>
        <begin position="199"/>
        <end position="216"/>
    </location>
</feature>
<comment type="caution">
    <text evidence="2">The sequence shown here is derived from an EMBL/GenBank/DDBJ whole genome shotgun (WGS) entry which is preliminary data.</text>
</comment>
<reference evidence="2 3" key="1">
    <citation type="journal article" date="2024" name="G3 (Bethesda)">
        <title>Genome assembly of Hibiscus sabdariffa L. provides insights into metabolisms of medicinal natural products.</title>
        <authorList>
            <person name="Kim T."/>
        </authorList>
    </citation>
    <scope>NUCLEOTIDE SEQUENCE [LARGE SCALE GENOMIC DNA]</scope>
    <source>
        <strain evidence="2">TK-2024</strain>
        <tissue evidence="2">Old leaves</tissue>
    </source>
</reference>
<feature type="transmembrane region" description="Helical" evidence="1">
    <location>
        <begin position="20"/>
        <end position="40"/>
    </location>
</feature>
<keyword evidence="1" id="KW-1133">Transmembrane helix</keyword>
<sequence length="345" mass="40205">MKNQSVFPRLSSFSISNFLFFLLCSNSLLKICLHTVLVVWRLPSERHRRFSCEVSQERGDGRQREAVGWRSGLKEPWLSEGHGGSLGVKMCQTKALFLPRHLFGIVHVNNDRRWKNFFEDGFLWTSNGWIYNLLFLDAIIFEEFMVNRSSPFMEICWAFEGTTSVRKDSGQSRFSFTIHENSVFWIIFKKRRCSDMNGGLVYTVAVMMVQISALKMCSVYQGRGASEWRVSWSLPFGCYPNDFLLSPGKVWSLYSDKNVRKYVGNPIAELTFYNIKIWCVYWSSWNLIHTNQGSASCKPMKKFRRGCSQDDYNWNTFGDQPLENKQEMDCFCNVIMNTYDTILLS</sequence>
<dbReference type="Proteomes" id="UP001396334">
    <property type="component" value="Unassembled WGS sequence"/>
</dbReference>
<proteinExistence type="predicted"/>
<evidence type="ECO:0000313" key="2">
    <source>
        <dbReference type="EMBL" id="KAK9046418.1"/>
    </source>
</evidence>
<organism evidence="2 3">
    <name type="scientific">Hibiscus sabdariffa</name>
    <name type="common">roselle</name>
    <dbReference type="NCBI Taxonomy" id="183260"/>
    <lineage>
        <taxon>Eukaryota</taxon>
        <taxon>Viridiplantae</taxon>
        <taxon>Streptophyta</taxon>
        <taxon>Embryophyta</taxon>
        <taxon>Tracheophyta</taxon>
        <taxon>Spermatophyta</taxon>
        <taxon>Magnoliopsida</taxon>
        <taxon>eudicotyledons</taxon>
        <taxon>Gunneridae</taxon>
        <taxon>Pentapetalae</taxon>
        <taxon>rosids</taxon>
        <taxon>malvids</taxon>
        <taxon>Malvales</taxon>
        <taxon>Malvaceae</taxon>
        <taxon>Malvoideae</taxon>
        <taxon>Hibiscus</taxon>
    </lineage>
</organism>
<keyword evidence="3" id="KW-1185">Reference proteome</keyword>
<gene>
    <name evidence="2" type="ORF">V6N11_052306</name>
</gene>